<sequence length="52" mass="6150">MEILVRLSFNGYGEVKKITYAFLKHYFVEFLVPKNTRKLMDITVNNKIITVN</sequence>
<comment type="caution">
    <text evidence="1">The sequence shown here is derived from an EMBL/GenBank/DDBJ whole genome shotgun (WGS) entry which is preliminary data.</text>
</comment>
<proteinExistence type="predicted"/>
<evidence type="ECO:0000313" key="1">
    <source>
        <dbReference type="EMBL" id="CAA9195824.1"/>
    </source>
</evidence>
<name>A0ABM8KEX0_9FLAO</name>
<accession>A0ABM8KEX0</accession>
<dbReference type="Proteomes" id="UP000474567">
    <property type="component" value="Unassembled WGS sequence"/>
</dbReference>
<organism evidence="1 2">
    <name type="scientific">Flavobacterium collinsii</name>
    <dbReference type="NCBI Taxonomy" id="1114861"/>
    <lineage>
        <taxon>Bacteria</taxon>
        <taxon>Pseudomonadati</taxon>
        <taxon>Bacteroidota</taxon>
        <taxon>Flavobacteriia</taxon>
        <taxon>Flavobacteriales</taxon>
        <taxon>Flavobacteriaceae</taxon>
        <taxon>Flavobacterium</taxon>
    </lineage>
</organism>
<keyword evidence="2" id="KW-1185">Reference proteome</keyword>
<protein>
    <submittedName>
        <fullName evidence="1">Uncharacterized protein</fullName>
    </submittedName>
</protein>
<reference evidence="1 2" key="1">
    <citation type="submission" date="2020-02" db="EMBL/GenBank/DDBJ databases">
        <authorList>
            <person name="Criscuolo A."/>
        </authorList>
    </citation>
    <scope>NUCLEOTIDE SEQUENCE [LARGE SCALE GENOMIC DNA]</scope>
    <source>
        <strain evidence="1">CECT7796</strain>
    </source>
</reference>
<evidence type="ECO:0000313" key="2">
    <source>
        <dbReference type="Proteomes" id="UP000474567"/>
    </source>
</evidence>
<dbReference type="EMBL" id="CADCST010000063">
    <property type="protein sequence ID" value="CAA9195824.1"/>
    <property type="molecule type" value="Genomic_DNA"/>
</dbReference>
<gene>
    <name evidence="1" type="ORF">FLACOL7796_00817</name>
</gene>